<dbReference type="AlphaFoldDB" id="A0A8S1JAY6"/>
<dbReference type="InterPro" id="IPR042523">
    <property type="entry name" value="Atg7_N_2"/>
</dbReference>
<comment type="similarity">
    <text evidence="1 7">Belongs to the ATG7 family.</text>
</comment>
<dbReference type="InterPro" id="IPR045886">
    <property type="entry name" value="ThiF/MoeB/HesA"/>
</dbReference>
<reference evidence="10" key="1">
    <citation type="submission" date="2020-12" db="EMBL/GenBank/DDBJ databases">
        <authorList>
            <person name="Iha C."/>
        </authorList>
    </citation>
    <scope>NUCLEOTIDE SEQUENCE</scope>
</reference>
<dbReference type="InterPro" id="IPR035985">
    <property type="entry name" value="Ubiquitin-activating_enz"/>
</dbReference>
<comment type="subcellular location">
    <subcellularLocation>
        <location evidence="7">Cytoplasm</location>
    </subcellularLocation>
    <subcellularLocation>
        <location evidence="7">Preautophagosomal structure</location>
    </subcellularLocation>
</comment>
<comment type="caution">
    <text evidence="10">The sequence shown here is derived from an EMBL/GenBank/DDBJ whole genome shotgun (WGS) entry which is preliminary data.</text>
</comment>
<dbReference type="Pfam" id="PF00899">
    <property type="entry name" value="ThiF"/>
    <property type="match status" value="1"/>
</dbReference>
<dbReference type="Pfam" id="PF16420">
    <property type="entry name" value="ATG7_N"/>
    <property type="match status" value="1"/>
</dbReference>
<dbReference type="SUPFAM" id="SSF69572">
    <property type="entry name" value="Activating enzymes of the ubiquitin-like proteins"/>
    <property type="match status" value="1"/>
</dbReference>
<evidence type="ECO:0000256" key="5">
    <source>
        <dbReference type="ARBA" id="ARBA00023006"/>
    </source>
</evidence>
<proteinExistence type="inferred from homology"/>
<keyword evidence="11" id="KW-1185">Reference proteome</keyword>
<dbReference type="Proteomes" id="UP000708148">
    <property type="component" value="Unassembled WGS sequence"/>
</dbReference>
<keyword evidence="5 7" id="KW-0072">Autophagy</keyword>
<accession>A0A8S1JAY6</accession>
<dbReference type="GO" id="GO:0006995">
    <property type="term" value="P:cellular response to nitrogen starvation"/>
    <property type="evidence" value="ECO:0007669"/>
    <property type="project" value="TreeGrafter"/>
</dbReference>
<sequence length="584" mass="63130">MVFIRPGCDYQFQTTHSISAFKRLQACFVINPLTHCQSNIQDSIQVRGWLCDLQIATACDEWRGMGSFVGSETAKSNAPVWMLTPPNGAAGSVQPVPLTSSSAGPGDLQWPDKKMVVAMSDPCHLPANPGWILRNVLILVAKRWTCTSVRVVCIRERQGRSDPCASIVLDVNIMAIPNDVDNCVQHASGWEANQAGKSAPRLANLRSYFDPVQMAEQAVDLNLRLMLWRAAPNLDTRKIADTKCLLLGMGTLGCAVSRTLVGWGVRHITCVDSGRVAFSNPARQSLYEFEDCLEGGKPKAECAAQHLKRIFPALEVKGVMLTIPMPGHPATSQEESQSLKEATEQLHDLVMSHDVVFLLTDTREARWLPSVLCTAFNKIAIDIALGFDNFLVMRHGSAPGTTGGTADRRLGCYFCNDVVAPLNSTADRALDQQCTVARPGLAPIASSLGVELLAAMIQHPEGIHAPALRSPSASNATSSSADGPLGGVPHMIRGQLSGFSQVCMEGRAFSQCTACSLTVVEGYLAEGWDFVQRSLQEPKFLEDLTGLTALHQVAESMANFDIDDSEAGVANKACHDDEDGWTTL</sequence>
<dbReference type="GO" id="GO:0015031">
    <property type="term" value="P:protein transport"/>
    <property type="evidence" value="ECO:0007669"/>
    <property type="project" value="UniProtKB-UniRule"/>
</dbReference>
<dbReference type="PANTHER" id="PTHR10953:SF3">
    <property type="entry name" value="UBIQUITIN-LIKE MODIFIER-ACTIVATING ENZYME ATG7"/>
    <property type="match status" value="1"/>
</dbReference>
<evidence type="ECO:0000256" key="7">
    <source>
        <dbReference type="RuleBase" id="RU366022"/>
    </source>
</evidence>
<comment type="subunit">
    <text evidence="7">Homodimer.</text>
</comment>
<comment type="function">
    <text evidence="7">E1-like activating enzyme involved in the 2 ubiquitin-like systems required for autophagy.</text>
</comment>
<protein>
    <recommendedName>
        <fullName evidence="2 7">Ubiquitin-like modifier-activating enzyme ATG7</fullName>
    </recommendedName>
    <alternativeName>
        <fullName evidence="7">Autophagy-related protein 7</fullName>
    </alternativeName>
</protein>
<evidence type="ECO:0000256" key="6">
    <source>
        <dbReference type="PIRSR" id="PIRSR606285-1"/>
    </source>
</evidence>
<evidence type="ECO:0000256" key="2">
    <source>
        <dbReference type="ARBA" id="ARBA00017647"/>
    </source>
</evidence>
<evidence type="ECO:0000313" key="10">
    <source>
        <dbReference type="EMBL" id="CAD7703403.1"/>
    </source>
</evidence>
<dbReference type="OrthoDB" id="338614at2759"/>
<dbReference type="Gene3D" id="3.40.50.720">
    <property type="entry name" value="NAD(P)-binding Rossmann-like Domain"/>
    <property type="match status" value="1"/>
</dbReference>
<dbReference type="InterPro" id="IPR000594">
    <property type="entry name" value="ThiF_NAD_FAD-bd"/>
</dbReference>
<keyword evidence="7" id="KW-0963">Cytoplasm</keyword>
<dbReference type="GO" id="GO:0034727">
    <property type="term" value="P:piecemeal microautophagy of the nucleus"/>
    <property type="evidence" value="ECO:0007669"/>
    <property type="project" value="TreeGrafter"/>
</dbReference>
<dbReference type="GO" id="GO:0000045">
    <property type="term" value="P:autophagosome assembly"/>
    <property type="evidence" value="ECO:0007669"/>
    <property type="project" value="TreeGrafter"/>
</dbReference>
<feature type="active site" description="Glycyl thioester intermediate" evidence="6">
    <location>
        <position position="434"/>
    </location>
</feature>
<dbReference type="GO" id="GO:0000422">
    <property type="term" value="P:autophagy of mitochondrion"/>
    <property type="evidence" value="ECO:0007669"/>
    <property type="project" value="TreeGrafter"/>
</dbReference>
<dbReference type="PANTHER" id="PTHR10953">
    <property type="entry name" value="UBIQUITIN-ACTIVATING ENZYME E1"/>
    <property type="match status" value="1"/>
</dbReference>
<feature type="domain" description="Ubiquitin-like modifier-activating enzyme Atg7 N-terminal" evidence="9">
    <location>
        <begin position="93"/>
        <end position="208"/>
    </location>
</feature>
<dbReference type="GO" id="GO:0019779">
    <property type="term" value="F:Atg8 activating enzyme activity"/>
    <property type="evidence" value="ECO:0007669"/>
    <property type="project" value="TreeGrafter"/>
</dbReference>
<dbReference type="EMBL" id="CAJHUC010002211">
    <property type="protein sequence ID" value="CAD7703403.1"/>
    <property type="molecule type" value="Genomic_DNA"/>
</dbReference>
<evidence type="ECO:0000256" key="1">
    <source>
        <dbReference type="ARBA" id="ARBA00010931"/>
    </source>
</evidence>
<dbReference type="NCBIfam" id="TIGR01381">
    <property type="entry name" value="E1_like_apg7"/>
    <property type="match status" value="1"/>
</dbReference>
<dbReference type="FunFam" id="3.40.50.720:FF:000243">
    <property type="entry name" value="Ubiquitin-like modifier-activating enzyme ATG7"/>
    <property type="match status" value="1"/>
</dbReference>
<dbReference type="GO" id="GO:0000407">
    <property type="term" value="C:phagophore assembly site"/>
    <property type="evidence" value="ECO:0007669"/>
    <property type="project" value="UniProtKB-SubCell"/>
</dbReference>
<dbReference type="InterPro" id="IPR032197">
    <property type="entry name" value="Atg7_N"/>
</dbReference>
<evidence type="ECO:0000256" key="4">
    <source>
        <dbReference type="ARBA" id="ARBA00022927"/>
    </source>
</evidence>
<dbReference type="GO" id="GO:0032446">
    <property type="term" value="P:protein modification by small protein conjugation"/>
    <property type="evidence" value="ECO:0007669"/>
    <property type="project" value="TreeGrafter"/>
</dbReference>
<evidence type="ECO:0000313" key="11">
    <source>
        <dbReference type="Proteomes" id="UP000708148"/>
    </source>
</evidence>
<evidence type="ECO:0000259" key="8">
    <source>
        <dbReference type="Pfam" id="PF00899"/>
    </source>
</evidence>
<dbReference type="GO" id="GO:0019778">
    <property type="term" value="F:Atg12 activating enzyme activity"/>
    <property type="evidence" value="ECO:0007669"/>
    <property type="project" value="TreeGrafter"/>
</dbReference>
<name>A0A8S1JAY6_9CHLO</name>
<keyword evidence="7" id="KW-0833">Ubl conjugation pathway</keyword>
<organism evidence="10 11">
    <name type="scientific">Ostreobium quekettii</name>
    <dbReference type="NCBI Taxonomy" id="121088"/>
    <lineage>
        <taxon>Eukaryota</taxon>
        <taxon>Viridiplantae</taxon>
        <taxon>Chlorophyta</taxon>
        <taxon>core chlorophytes</taxon>
        <taxon>Ulvophyceae</taxon>
        <taxon>TCBD clade</taxon>
        <taxon>Bryopsidales</taxon>
        <taxon>Ostreobineae</taxon>
        <taxon>Ostreobiaceae</taxon>
        <taxon>Ostreobium</taxon>
    </lineage>
</organism>
<keyword evidence="4 7" id="KW-0653">Protein transport</keyword>
<keyword evidence="3 7" id="KW-0813">Transport</keyword>
<feature type="domain" description="THIF-type NAD/FAD binding fold" evidence="8">
    <location>
        <begin position="225"/>
        <end position="466"/>
    </location>
</feature>
<dbReference type="InterPro" id="IPR006285">
    <property type="entry name" value="Atg7"/>
</dbReference>
<dbReference type="Gene3D" id="3.40.140.100">
    <property type="entry name" value="Ubiquitin-like modifier-activating enzyme ATG7 C-terminal domain"/>
    <property type="match status" value="1"/>
</dbReference>
<evidence type="ECO:0000259" key="9">
    <source>
        <dbReference type="Pfam" id="PF16420"/>
    </source>
</evidence>
<evidence type="ECO:0000256" key="3">
    <source>
        <dbReference type="ARBA" id="ARBA00022448"/>
    </source>
</evidence>
<gene>
    <name evidence="10" type="ORF">OSTQU699_LOCUS8760</name>
</gene>